<dbReference type="EMBL" id="BNJQ01000001">
    <property type="protein sequence ID" value="GHP01633.1"/>
    <property type="molecule type" value="Genomic_DNA"/>
</dbReference>
<dbReference type="OrthoDB" id="239865at2759"/>
<proteinExistence type="predicted"/>
<protein>
    <recommendedName>
        <fullName evidence="2">DUF7886 domain-containing protein</fullName>
    </recommendedName>
</protein>
<dbReference type="InterPro" id="IPR057208">
    <property type="entry name" value="DUF7886"/>
</dbReference>
<feature type="region of interest" description="Disordered" evidence="1">
    <location>
        <begin position="245"/>
        <end position="290"/>
    </location>
</feature>
<comment type="caution">
    <text evidence="3">The sequence shown here is derived from an EMBL/GenBank/DDBJ whole genome shotgun (WGS) entry which is preliminary data.</text>
</comment>
<sequence length="348" mass="36412">MGTMRVHVRVSVGRIPPPLTVSPTRTDLARVSAGSCSWCVMPTPASQPASKAMMEAFHKECLRFGALRHFTHFTCHLRGREELMVIVHARQASSTSLLRSRDSLGGSSAASLAAVAAAPEVLARAAAAPPSPGGAKDVGLASHGDVVYLVGGYSRYNWPYVWLRAGGGADAQNAGGERDVPLELRTTAAWGEGNRSFAVPPRSPFAVDRAALLRLSPVQRALASAALAAFFKEALLSTWPSPDVKGTAASGAAGNGASQADPLTTLSRSGSSGSFPGFQATAPPKAPSLGARRSLMTEPLHVAKDAATDEGAECAPPWLEAGRAHAEEELVWCLETHFDCAHAIVRHV</sequence>
<organism evidence="3 4">
    <name type="scientific">Pycnococcus provasolii</name>
    <dbReference type="NCBI Taxonomy" id="41880"/>
    <lineage>
        <taxon>Eukaryota</taxon>
        <taxon>Viridiplantae</taxon>
        <taxon>Chlorophyta</taxon>
        <taxon>Pseudoscourfieldiophyceae</taxon>
        <taxon>Pseudoscourfieldiales</taxon>
        <taxon>Pycnococcaceae</taxon>
        <taxon>Pycnococcus</taxon>
    </lineage>
</organism>
<evidence type="ECO:0000313" key="4">
    <source>
        <dbReference type="Proteomes" id="UP000660262"/>
    </source>
</evidence>
<dbReference type="Proteomes" id="UP000660262">
    <property type="component" value="Unassembled WGS sequence"/>
</dbReference>
<gene>
    <name evidence="3" type="ORF">PPROV_000038900</name>
</gene>
<feature type="compositionally biased region" description="Low complexity" evidence="1">
    <location>
        <begin position="246"/>
        <end position="274"/>
    </location>
</feature>
<evidence type="ECO:0000259" key="2">
    <source>
        <dbReference type="Pfam" id="PF25377"/>
    </source>
</evidence>
<name>A0A830H5T1_9CHLO</name>
<keyword evidence="4" id="KW-1185">Reference proteome</keyword>
<reference evidence="3" key="1">
    <citation type="submission" date="2020-10" db="EMBL/GenBank/DDBJ databases">
        <title>Unveiling of a novel bifunctional photoreceptor, Dualchrome1, isolated from a cosmopolitan green alga.</title>
        <authorList>
            <person name="Suzuki S."/>
            <person name="Kawachi M."/>
        </authorList>
    </citation>
    <scope>NUCLEOTIDE SEQUENCE</scope>
    <source>
        <strain evidence="3">NIES 2893</strain>
    </source>
</reference>
<feature type="domain" description="DUF7886" evidence="2">
    <location>
        <begin position="139"/>
        <end position="237"/>
    </location>
</feature>
<dbReference type="PANTHER" id="PTHR47915:SF1">
    <property type="entry name" value="SI:DKEY-19B23.7"/>
    <property type="match status" value="1"/>
</dbReference>
<dbReference type="AlphaFoldDB" id="A0A830H5T1"/>
<evidence type="ECO:0000256" key="1">
    <source>
        <dbReference type="SAM" id="MobiDB-lite"/>
    </source>
</evidence>
<dbReference type="PANTHER" id="PTHR47915">
    <property type="entry name" value="SI:DKEY-19B23.7"/>
    <property type="match status" value="1"/>
</dbReference>
<evidence type="ECO:0000313" key="3">
    <source>
        <dbReference type="EMBL" id="GHP01633.1"/>
    </source>
</evidence>
<dbReference type="Pfam" id="PF25377">
    <property type="entry name" value="DUF7886"/>
    <property type="match status" value="1"/>
</dbReference>
<accession>A0A830H5T1</accession>